<name>A0A9K3LV84_9STRA</name>
<evidence type="ECO:0000256" key="1">
    <source>
        <dbReference type="SAM" id="MobiDB-lite"/>
    </source>
</evidence>
<dbReference type="AlphaFoldDB" id="A0A9K3LV84"/>
<organism evidence="2 3">
    <name type="scientific">Nitzschia inconspicua</name>
    <dbReference type="NCBI Taxonomy" id="303405"/>
    <lineage>
        <taxon>Eukaryota</taxon>
        <taxon>Sar</taxon>
        <taxon>Stramenopiles</taxon>
        <taxon>Ochrophyta</taxon>
        <taxon>Bacillariophyta</taxon>
        <taxon>Bacillariophyceae</taxon>
        <taxon>Bacillariophycidae</taxon>
        <taxon>Bacillariales</taxon>
        <taxon>Bacillariaceae</taxon>
        <taxon>Nitzschia</taxon>
    </lineage>
</organism>
<dbReference type="Proteomes" id="UP000693970">
    <property type="component" value="Unassembled WGS sequence"/>
</dbReference>
<sequence>MKATTIVSTSVSFLRISENIWRQAACDHSQRIHQLLGPGLTPLDHPLNSGSYRKINERRRTRSPAVRADNDDDESLFVTALDPKHPIFNFLIEYYGLKGSKGVKRLMRWSPDPALLLDAGGILQQSCAFDDFSRHSSIHSGILLEGASDDDLATTLHLRGANLVDEGVYYSPSLFFASSDKTPVPEKETSRVAAPFLWYQSILEQTLDADPILHCYGLHEWAMQYQPPGAPPPPSEKYQQHLPLRVSRDVLNETVERKGVSCTHVDALRFFADAALPFNQFGGPLSRSDQLRLEQPACVHATMDLLKMTLKLQPFCDATLLQRVLQIALEARRLDVSASPYDASAYGVGVIPIETSEGRAEYKRRQVELMTKANPVRGELLDAYNCFLSLAFAEEDLVEGRNRLPNYVA</sequence>
<reference evidence="2" key="2">
    <citation type="submission" date="2021-04" db="EMBL/GenBank/DDBJ databases">
        <authorList>
            <person name="Podell S."/>
        </authorList>
    </citation>
    <scope>NUCLEOTIDE SEQUENCE</scope>
    <source>
        <strain evidence="2">Hildebrandi</strain>
    </source>
</reference>
<gene>
    <name evidence="2" type="ORF">IV203_031465</name>
</gene>
<evidence type="ECO:0000313" key="3">
    <source>
        <dbReference type="Proteomes" id="UP000693970"/>
    </source>
</evidence>
<dbReference type="OrthoDB" id="10264981at2759"/>
<evidence type="ECO:0000313" key="2">
    <source>
        <dbReference type="EMBL" id="KAG7368722.1"/>
    </source>
</evidence>
<keyword evidence="3" id="KW-1185">Reference proteome</keyword>
<proteinExistence type="predicted"/>
<dbReference type="EMBL" id="JAGRRH010000006">
    <property type="protein sequence ID" value="KAG7368722.1"/>
    <property type="molecule type" value="Genomic_DNA"/>
</dbReference>
<feature type="region of interest" description="Disordered" evidence="1">
    <location>
        <begin position="47"/>
        <end position="68"/>
    </location>
</feature>
<comment type="caution">
    <text evidence="2">The sequence shown here is derived from an EMBL/GenBank/DDBJ whole genome shotgun (WGS) entry which is preliminary data.</text>
</comment>
<protein>
    <submittedName>
        <fullName evidence="2">Uncharacterized protein</fullName>
    </submittedName>
</protein>
<accession>A0A9K3LV84</accession>
<reference evidence="2" key="1">
    <citation type="journal article" date="2021" name="Sci. Rep.">
        <title>Diploid genomic architecture of Nitzschia inconspicua, an elite biomass production diatom.</title>
        <authorList>
            <person name="Oliver A."/>
            <person name="Podell S."/>
            <person name="Pinowska A."/>
            <person name="Traller J.C."/>
            <person name="Smith S.R."/>
            <person name="McClure R."/>
            <person name="Beliaev A."/>
            <person name="Bohutskyi P."/>
            <person name="Hill E.A."/>
            <person name="Rabines A."/>
            <person name="Zheng H."/>
            <person name="Allen L.Z."/>
            <person name="Kuo A."/>
            <person name="Grigoriev I.V."/>
            <person name="Allen A.E."/>
            <person name="Hazlebeck D."/>
            <person name="Allen E.E."/>
        </authorList>
    </citation>
    <scope>NUCLEOTIDE SEQUENCE</scope>
    <source>
        <strain evidence="2">Hildebrandi</strain>
    </source>
</reference>